<sequence>MGKKKKNDDEGKIESEEKNEGGRDKNKTKAQKRVDDEKRRKESFKNFVKEREQKAKLISSALSIDSSKSNSSKIIFDSDDEYIPPPSEQVNESKNINQEEGSEKKLSLFKDDDDSDSEDDHKFEHKSQFEGKSGQKLMKLQAKFKKDERFTIDERFKEDNSSESEPEVDKQKSSDLSNERQASLAILEEVMQKKITDDKKKKINFKDTAAMRYDPTQDKEDKKKKKKEEKKKKSKKSKEGTDEVKVEDDKKELDEVKPLTHEEKYYKLESSSLADAFKNTEKSTSFSLLAAFGRDNDEENEKKDNVAETPLVKNKVQSTGNDKKFDDESSSDNEGDECKSKHVEETPPSNSKSTFFLWSGDSRLKEANYFATREASNNEDWKNKRTELVDLYRKKRKKAMRLRKEFQSKRRK</sequence>
<evidence type="ECO:0000313" key="3">
    <source>
        <dbReference type="EMBL" id="CAD5122105.1"/>
    </source>
</evidence>
<feature type="compositionally biased region" description="Basic and acidic residues" evidence="2">
    <location>
        <begin position="144"/>
        <end position="160"/>
    </location>
</feature>
<keyword evidence="1" id="KW-0694">RNA-binding</keyword>
<feature type="compositionally biased region" description="Basic and acidic residues" evidence="2">
    <location>
        <begin position="237"/>
        <end position="267"/>
    </location>
</feature>
<feature type="compositionally biased region" description="Polar residues" evidence="2">
    <location>
        <begin position="88"/>
        <end position="99"/>
    </location>
</feature>
<dbReference type="OrthoDB" id="21643at2759"/>
<gene>
    <name evidence="3" type="ORF">DGYR_LOCUS9956</name>
</gene>
<dbReference type="PANTHER" id="PTHR48029:SF1">
    <property type="entry name" value="NUCLEOLAR PROTEIN 8"/>
    <property type="match status" value="1"/>
</dbReference>
<feature type="compositionally biased region" description="Basic and acidic residues" evidence="2">
    <location>
        <begin position="336"/>
        <end position="345"/>
    </location>
</feature>
<feature type="region of interest" description="Disordered" evidence="2">
    <location>
        <begin position="1"/>
        <end position="180"/>
    </location>
</feature>
<reference evidence="3 4" key="1">
    <citation type="submission" date="2020-08" db="EMBL/GenBank/DDBJ databases">
        <authorList>
            <person name="Hejnol A."/>
        </authorList>
    </citation>
    <scope>NUCLEOTIDE SEQUENCE [LARGE SCALE GENOMIC DNA]</scope>
</reference>
<name>A0A7I8W1Y7_9ANNE</name>
<feature type="region of interest" description="Disordered" evidence="2">
    <location>
        <begin position="292"/>
        <end position="355"/>
    </location>
</feature>
<feature type="compositionally biased region" description="Low complexity" evidence="2">
    <location>
        <begin position="56"/>
        <end position="75"/>
    </location>
</feature>
<feature type="compositionally biased region" description="Basic residues" evidence="2">
    <location>
        <begin position="222"/>
        <end position="236"/>
    </location>
</feature>
<dbReference type="PANTHER" id="PTHR48029">
    <property type="entry name" value="NUCLEOLAR PROTEIN 8"/>
    <property type="match status" value="1"/>
</dbReference>
<evidence type="ECO:0000256" key="2">
    <source>
        <dbReference type="SAM" id="MobiDB-lite"/>
    </source>
</evidence>
<feature type="compositionally biased region" description="Basic and acidic residues" evidence="2">
    <location>
        <begin position="1"/>
        <end position="55"/>
    </location>
</feature>
<accession>A0A7I8W1Y7</accession>
<dbReference type="Proteomes" id="UP000549394">
    <property type="component" value="Unassembled WGS sequence"/>
</dbReference>
<dbReference type="AlphaFoldDB" id="A0A7I8W1Y7"/>
<evidence type="ECO:0000256" key="1">
    <source>
        <dbReference type="ARBA" id="ARBA00022884"/>
    </source>
</evidence>
<proteinExistence type="predicted"/>
<feature type="compositionally biased region" description="Basic and acidic residues" evidence="2">
    <location>
        <begin position="101"/>
        <end position="110"/>
    </location>
</feature>
<comment type="caution">
    <text evidence="3">The sequence shown here is derived from an EMBL/GenBank/DDBJ whole genome shotgun (WGS) entry which is preliminary data.</text>
</comment>
<feature type="compositionally biased region" description="Basic and acidic residues" evidence="2">
    <location>
        <begin position="119"/>
        <end position="129"/>
    </location>
</feature>
<keyword evidence="4" id="KW-1185">Reference proteome</keyword>
<feature type="region of interest" description="Disordered" evidence="2">
    <location>
        <begin position="196"/>
        <end position="271"/>
    </location>
</feature>
<evidence type="ECO:0000313" key="4">
    <source>
        <dbReference type="Proteomes" id="UP000549394"/>
    </source>
</evidence>
<dbReference type="GO" id="GO:0003723">
    <property type="term" value="F:RNA binding"/>
    <property type="evidence" value="ECO:0007669"/>
    <property type="project" value="UniProtKB-KW"/>
</dbReference>
<protein>
    <submittedName>
        <fullName evidence="3">DgyrCDS10555</fullName>
    </submittedName>
</protein>
<organism evidence="3 4">
    <name type="scientific">Dimorphilus gyrociliatus</name>
    <dbReference type="NCBI Taxonomy" id="2664684"/>
    <lineage>
        <taxon>Eukaryota</taxon>
        <taxon>Metazoa</taxon>
        <taxon>Spiralia</taxon>
        <taxon>Lophotrochozoa</taxon>
        <taxon>Annelida</taxon>
        <taxon>Polychaeta</taxon>
        <taxon>Polychaeta incertae sedis</taxon>
        <taxon>Dinophilidae</taxon>
        <taxon>Dimorphilus</taxon>
    </lineage>
</organism>
<dbReference type="EMBL" id="CAJFCJ010000016">
    <property type="protein sequence ID" value="CAD5122105.1"/>
    <property type="molecule type" value="Genomic_DNA"/>
</dbReference>